<dbReference type="AlphaFoldDB" id="A0A5B7EPU7"/>
<protein>
    <submittedName>
        <fullName evidence="1">Uncharacterized protein</fullName>
    </submittedName>
</protein>
<keyword evidence="2" id="KW-1185">Reference proteome</keyword>
<evidence type="ECO:0000313" key="2">
    <source>
        <dbReference type="Proteomes" id="UP000324222"/>
    </source>
</evidence>
<dbReference type="OrthoDB" id="6478865at2759"/>
<sequence length="109" mass="12244">MAWHIACATCDVPRHSGIGLARYLLMCDLPPRTAISVLRGRVDLTYEASEVDIYRYRAIRIMKPTTDIAGHYKCEVASNTVESNFPRDLVVFSEFSHCAGSGCYCNECY</sequence>
<evidence type="ECO:0000313" key="1">
    <source>
        <dbReference type="EMBL" id="MPC35256.1"/>
    </source>
</evidence>
<reference evidence="1 2" key="1">
    <citation type="submission" date="2019-05" db="EMBL/GenBank/DDBJ databases">
        <title>Another draft genome of Portunus trituberculatus and its Hox gene families provides insights of decapod evolution.</title>
        <authorList>
            <person name="Jeong J.-H."/>
            <person name="Song I."/>
            <person name="Kim S."/>
            <person name="Choi T."/>
            <person name="Kim D."/>
            <person name="Ryu S."/>
            <person name="Kim W."/>
        </authorList>
    </citation>
    <scope>NUCLEOTIDE SEQUENCE [LARGE SCALE GENOMIC DNA]</scope>
    <source>
        <tissue evidence="1">Muscle</tissue>
    </source>
</reference>
<proteinExistence type="predicted"/>
<name>A0A5B7EPU7_PORTR</name>
<comment type="caution">
    <text evidence="1">The sequence shown here is derived from an EMBL/GenBank/DDBJ whole genome shotgun (WGS) entry which is preliminary data.</text>
</comment>
<organism evidence="1 2">
    <name type="scientific">Portunus trituberculatus</name>
    <name type="common">Swimming crab</name>
    <name type="synonym">Neptunus trituberculatus</name>
    <dbReference type="NCBI Taxonomy" id="210409"/>
    <lineage>
        <taxon>Eukaryota</taxon>
        <taxon>Metazoa</taxon>
        <taxon>Ecdysozoa</taxon>
        <taxon>Arthropoda</taxon>
        <taxon>Crustacea</taxon>
        <taxon>Multicrustacea</taxon>
        <taxon>Malacostraca</taxon>
        <taxon>Eumalacostraca</taxon>
        <taxon>Eucarida</taxon>
        <taxon>Decapoda</taxon>
        <taxon>Pleocyemata</taxon>
        <taxon>Brachyura</taxon>
        <taxon>Eubrachyura</taxon>
        <taxon>Portunoidea</taxon>
        <taxon>Portunidae</taxon>
        <taxon>Portuninae</taxon>
        <taxon>Portunus</taxon>
    </lineage>
</organism>
<dbReference type="Proteomes" id="UP000324222">
    <property type="component" value="Unassembled WGS sequence"/>
</dbReference>
<accession>A0A5B7EPU7</accession>
<gene>
    <name evidence="1" type="ORF">E2C01_028676</name>
</gene>
<dbReference type="EMBL" id="VSRR010003231">
    <property type="protein sequence ID" value="MPC35256.1"/>
    <property type="molecule type" value="Genomic_DNA"/>
</dbReference>